<evidence type="ECO:0000256" key="2">
    <source>
        <dbReference type="ARBA" id="ARBA00001997"/>
    </source>
</evidence>
<dbReference type="EMBL" id="JAUSVY010000003">
    <property type="protein sequence ID" value="MDQ0504782.1"/>
    <property type="molecule type" value="Genomic_DNA"/>
</dbReference>
<dbReference type="InterPro" id="IPR000888">
    <property type="entry name" value="RmlC-like"/>
</dbReference>
<protein>
    <recommendedName>
        <fullName evidence="4 5">dTDP-4-dehydrorhamnose 3,5-epimerase</fullName>
        <ecNumber evidence="3 5">5.1.3.13</ecNumber>
    </recommendedName>
    <alternativeName>
        <fullName evidence="5">Thymidine diphospho-4-keto-rhamnose 3,5-epimerase</fullName>
    </alternativeName>
</protein>
<comment type="caution">
    <text evidence="6">The sequence shown here is derived from an EMBL/GenBank/DDBJ whole genome shotgun (WGS) entry which is preliminary data.</text>
</comment>
<comment type="pathway">
    <text evidence="5">Carbohydrate biosynthesis; dTDP-L-rhamnose biosynthesis.</text>
</comment>
<evidence type="ECO:0000256" key="3">
    <source>
        <dbReference type="ARBA" id="ARBA00012098"/>
    </source>
</evidence>
<comment type="function">
    <text evidence="2 5">Catalyzes the epimerization of the C3' and C5'positions of dTDP-6-deoxy-D-xylo-4-hexulose, forming dTDP-6-deoxy-L-lyxo-4-hexulose.</text>
</comment>
<reference evidence="6 7" key="1">
    <citation type="submission" date="2023-07" db="EMBL/GenBank/DDBJ databases">
        <title>Genomic Encyclopedia of Type Strains, Phase IV (KMG-IV): sequencing the most valuable type-strain genomes for metagenomic binning, comparative biology and taxonomic classification.</title>
        <authorList>
            <person name="Goeker M."/>
        </authorList>
    </citation>
    <scope>NUCLEOTIDE SEQUENCE [LARGE SCALE GENOMIC DNA]</scope>
    <source>
        <strain evidence="6 7">DSM 3770</strain>
    </source>
</reference>
<gene>
    <name evidence="6" type="ORF">QOZ94_001564</name>
</gene>
<evidence type="ECO:0000313" key="6">
    <source>
        <dbReference type="EMBL" id="MDQ0504782.1"/>
    </source>
</evidence>
<dbReference type="Pfam" id="PF00908">
    <property type="entry name" value="dTDP_sugar_isom"/>
    <property type="match status" value="1"/>
</dbReference>
<dbReference type="Proteomes" id="UP001241747">
    <property type="component" value="Unassembled WGS sequence"/>
</dbReference>
<keyword evidence="7" id="KW-1185">Reference proteome</keyword>
<organism evidence="6 7">
    <name type="scientific">Xanthobacter agilis</name>
    <dbReference type="NCBI Taxonomy" id="47492"/>
    <lineage>
        <taxon>Bacteria</taxon>
        <taxon>Pseudomonadati</taxon>
        <taxon>Pseudomonadota</taxon>
        <taxon>Alphaproteobacteria</taxon>
        <taxon>Hyphomicrobiales</taxon>
        <taxon>Xanthobacteraceae</taxon>
        <taxon>Xanthobacter</taxon>
    </lineage>
</organism>
<dbReference type="EC" id="5.1.3.13" evidence="3 5"/>
<dbReference type="PANTHER" id="PTHR21047:SF2">
    <property type="entry name" value="THYMIDINE DIPHOSPHO-4-KETO-RHAMNOSE 3,5-EPIMERASE"/>
    <property type="match status" value="1"/>
</dbReference>
<keyword evidence="5 6" id="KW-0413">Isomerase</keyword>
<evidence type="ECO:0000256" key="1">
    <source>
        <dbReference type="ARBA" id="ARBA00001298"/>
    </source>
</evidence>
<comment type="catalytic activity">
    <reaction evidence="1 5">
        <text>dTDP-4-dehydro-6-deoxy-alpha-D-glucose = dTDP-4-dehydro-beta-L-rhamnose</text>
        <dbReference type="Rhea" id="RHEA:16969"/>
        <dbReference type="ChEBI" id="CHEBI:57649"/>
        <dbReference type="ChEBI" id="CHEBI:62830"/>
        <dbReference type="EC" id="5.1.3.13"/>
    </reaction>
</comment>
<dbReference type="InterPro" id="IPR011051">
    <property type="entry name" value="RmlC_Cupin_sf"/>
</dbReference>
<comment type="subunit">
    <text evidence="5">Homodimer.</text>
</comment>
<sequence length="186" mass="20656">MDVKTFDVPDVKLVTPKRFGDHRGFFSQTWTDREFRAEVADMGFVQDNHSLSVPKGTLRGLHYQKPPTAQGKLVRVVRGAIFDVAVDIRHGSPAFGRHVAVTLDAATGAQLWVPPGFLHGFCTLEDNCEVVYKVTDYYSPADDGGVAWDDPDIAIAWPVAPSAAVLSDKDTKHPRLKDLPAYFQYR</sequence>
<dbReference type="GO" id="GO:0008830">
    <property type="term" value="F:dTDP-4-dehydrorhamnose 3,5-epimerase activity"/>
    <property type="evidence" value="ECO:0007669"/>
    <property type="project" value="UniProtKB-EC"/>
</dbReference>
<dbReference type="RefSeq" id="WP_237346750.1">
    <property type="nucleotide sequence ID" value="NZ_JABWGX010000023.1"/>
</dbReference>
<proteinExistence type="inferred from homology"/>
<evidence type="ECO:0000256" key="5">
    <source>
        <dbReference type="RuleBase" id="RU364069"/>
    </source>
</evidence>
<evidence type="ECO:0000313" key="7">
    <source>
        <dbReference type="Proteomes" id="UP001241747"/>
    </source>
</evidence>
<dbReference type="Gene3D" id="2.60.120.10">
    <property type="entry name" value="Jelly Rolls"/>
    <property type="match status" value="1"/>
</dbReference>
<dbReference type="InterPro" id="IPR014710">
    <property type="entry name" value="RmlC-like_jellyroll"/>
</dbReference>
<dbReference type="PANTHER" id="PTHR21047">
    <property type="entry name" value="DTDP-6-DEOXY-D-GLUCOSE-3,5 EPIMERASE"/>
    <property type="match status" value="1"/>
</dbReference>
<evidence type="ECO:0000256" key="4">
    <source>
        <dbReference type="ARBA" id="ARBA00019595"/>
    </source>
</evidence>
<accession>A0ABU0LCG4</accession>
<comment type="similarity">
    <text evidence="5">Belongs to the dTDP-4-dehydrorhamnose 3,5-epimerase family.</text>
</comment>
<name>A0ABU0LCG4_XANAG</name>
<dbReference type="CDD" id="cd00438">
    <property type="entry name" value="cupin_RmlC"/>
    <property type="match status" value="1"/>
</dbReference>
<dbReference type="NCBIfam" id="TIGR01221">
    <property type="entry name" value="rmlC"/>
    <property type="match status" value="1"/>
</dbReference>
<dbReference type="SUPFAM" id="SSF51182">
    <property type="entry name" value="RmlC-like cupins"/>
    <property type="match status" value="1"/>
</dbReference>